<dbReference type="InterPro" id="IPR029058">
    <property type="entry name" value="AB_hydrolase_fold"/>
</dbReference>
<dbReference type="Pfam" id="PF12697">
    <property type="entry name" value="Abhydrolase_6"/>
    <property type="match status" value="1"/>
</dbReference>
<proteinExistence type="predicted"/>
<dbReference type="PANTHER" id="PTHR43798">
    <property type="entry name" value="MONOACYLGLYCEROL LIPASE"/>
    <property type="match status" value="1"/>
</dbReference>
<name>A0ABS4BM74_9HYPH</name>
<feature type="domain" description="AB hydrolase-1" evidence="2">
    <location>
        <begin position="81"/>
        <end position="290"/>
    </location>
</feature>
<evidence type="ECO:0000259" key="2">
    <source>
        <dbReference type="Pfam" id="PF12697"/>
    </source>
</evidence>
<keyword evidence="1 3" id="KW-0378">Hydrolase</keyword>
<evidence type="ECO:0000256" key="1">
    <source>
        <dbReference type="ARBA" id="ARBA00022801"/>
    </source>
</evidence>
<evidence type="ECO:0000313" key="4">
    <source>
        <dbReference type="Proteomes" id="UP000678276"/>
    </source>
</evidence>
<dbReference type="RefSeq" id="WP_209596994.1">
    <property type="nucleotide sequence ID" value="NZ_JAGJCF010000021.1"/>
</dbReference>
<accession>A0ABS4BM74</accession>
<dbReference type="InterPro" id="IPR000073">
    <property type="entry name" value="AB_hydrolase_1"/>
</dbReference>
<keyword evidence="4" id="KW-1185">Reference proteome</keyword>
<dbReference type="GO" id="GO:0016787">
    <property type="term" value="F:hydrolase activity"/>
    <property type="evidence" value="ECO:0007669"/>
    <property type="project" value="UniProtKB-KW"/>
</dbReference>
<dbReference type="Gene3D" id="3.40.50.1820">
    <property type="entry name" value="alpha/beta hydrolase"/>
    <property type="match status" value="1"/>
</dbReference>
<gene>
    <name evidence="3" type="ORF">J6595_19815</name>
</gene>
<protein>
    <submittedName>
        <fullName evidence="3">Alpha/beta hydrolase</fullName>
    </submittedName>
</protein>
<dbReference type="PANTHER" id="PTHR43798:SF31">
    <property type="entry name" value="AB HYDROLASE SUPERFAMILY PROTEIN YCLE"/>
    <property type="match status" value="1"/>
</dbReference>
<comment type="caution">
    <text evidence="3">The sequence shown here is derived from an EMBL/GenBank/DDBJ whole genome shotgun (WGS) entry which is preliminary data.</text>
</comment>
<evidence type="ECO:0000313" key="3">
    <source>
        <dbReference type="EMBL" id="MBP0617831.1"/>
    </source>
</evidence>
<reference evidence="3 4" key="1">
    <citation type="submission" date="2021-04" db="EMBL/GenBank/DDBJ databases">
        <title>Whole genome sequence of Jiella sp. KSK16Y-1.</title>
        <authorList>
            <person name="Tuo L."/>
        </authorList>
    </citation>
    <scope>NUCLEOTIDE SEQUENCE [LARGE SCALE GENOMIC DNA]</scope>
    <source>
        <strain evidence="3 4">KSK16Y-1</strain>
    </source>
</reference>
<dbReference type="EMBL" id="JAGJCF010000021">
    <property type="protein sequence ID" value="MBP0617831.1"/>
    <property type="molecule type" value="Genomic_DNA"/>
</dbReference>
<dbReference type="SUPFAM" id="SSF53474">
    <property type="entry name" value="alpha/beta-Hydrolases"/>
    <property type="match status" value="1"/>
</dbReference>
<dbReference type="Proteomes" id="UP000678276">
    <property type="component" value="Unassembled WGS sequence"/>
</dbReference>
<dbReference type="InterPro" id="IPR050266">
    <property type="entry name" value="AB_hydrolase_sf"/>
</dbReference>
<sequence length="333" mass="35612">MILRIVFALLLLIVVAAGGFWLFGPREPVDLTVSFDPASIGKDPDAFLATQEADIPNLRPQSQKEIVWAYPVSRAKTPLAIVYIHGFSADKAETRPLADDVAKALHANLFYTRLSGHGRDGAAMEQVSVNDWVNDLAEAIAIGRKLGSKVVVVAASTGATLATLGTSIPHMMDDVDGLVFVSPNFAINDRWAFLLDMPFARDILPLIGGKSYGFEPVNAGQAAHWTTSYPIGALAPMAALVRAVQNLDLSKVSPLPLLIFFSQQDKVVDPDATEAFAANWPGPHQVVEVPITGDPAHHTLAGDILSPKTTGDLAERIVAWVKALPGQDTANAK</sequence>
<organism evidence="3 4">
    <name type="scientific">Jiella mangrovi</name>
    <dbReference type="NCBI Taxonomy" id="2821407"/>
    <lineage>
        <taxon>Bacteria</taxon>
        <taxon>Pseudomonadati</taxon>
        <taxon>Pseudomonadota</taxon>
        <taxon>Alphaproteobacteria</taxon>
        <taxon>Hyphomicrobiales</taxon>
        <taxon>Aurantimonadaceae</taxon>
        <taxon>Jiella</taxon>
    </lineage>
</organism>